<feature type="compositionally biased region" description="Basic and acidic residues" evidence="1">
    <location>
        <begin position="13"/>
        <end position="27"/>
    </location>
</feature>
<evidence type="ECO:0000313" key="2">
    <source>
        <dbReference type="EMBL" id="NYI04835.1"/>
    </source>
</evidence>
<name>A0A852ZSM9_9ACTN</name>
<evidence type="ECO:0000313" key="3">
    <source>
        <dbReference type="Proteomes" id="UP000567795"/>
    </source>
</evidence>
<accession>A0A852ZSM9</accession>
<gene>
    <name evidence="2" type="ORF">FHU37_001778</name>
</gene>
<comment type="caution">
    <text evidence="2">The sequence shown here is derived from an EMBL/GenBank/DDBJ whole genome shotgun (WGS) entry which is preliminary data.</text>
</comment>
<dbReference type="AlphaFoldDB" id="A0A852ZSM9"/>
<keyword evidence="3" id="KW-1185">Reference proteome</keyword>
<dbReference type="Proteomes" id="UP000567795">
    <property type="component" value="Unassembled WGS sequence"/>
</dbReference>
<evidence type="ECO:0000256" key="1">
    <source>
        <dbReference type="SAM" id="MobiDB-lite"/>
    </source>
</evidence>
<dbReference type="Pfam" id="PF05960">
    <property type="entry name" value="DUF885"/>
    <property type="match status" value="1"/>
</dbReference>
<dbReference type="PANTHER" id="PTHR33361">
    <property type="entry name" value="GLR0591 PROTEIN"/>
    <property type="match status" value="1"/>
</dbReference>
<proteinExistence type="predicted"/>
<dbReference type="RefSeq" id="WP_179813678.1">
    <property type="nucleotide sequence ID" value="NZ_JACBZD010000001.1"/>
</dbReference>
<feature type="region of interest" description="Disordered" evidence="1">
    <location>
        <begin position="1"/>
        <end position="29"/>
    </location>
</feature>
<organism evidence="2 3">
    <name type="scientific">Allostreptomyces psammosilenae</name>
    <dbReference type="NCBI Taxonomy" id="1892865"/>
    <lineage>
        <taxon>Bacteria</taxon>
        <taxon>Bacillati</taxon>
        <taxon>Actinomycetota</taxon>
        <taxon>Actinomycetes</taxon>
        <taxon>Kitasatosporales</taxon>
        <taxon>Streptomycetaceae</taxon>
        <taxon>Allostreptomyces</taxon>
    </lineage>
</organism>
<dbReference type="PANTHER" id="PTHR33361:SF2">
    <property type="entry name" value="DUF885 DOMAIN-CONTAINING PROTEIN"/>
    <property type="match status" value="1"/>
</dbReference>
<dbReference type="EMBL" id="JACBZD010000001">
    <property type="protein sequence ID" value="NYI04835.1"/>
    <property type="molecule type" value="Genomic_DNA"/>
</dbReference>
<dbReference type="InterPro" id="IPR010281">
    <property type="entry name" value="DUF885"/>
</dbReference>
<reference evidence="2 3" key="1">
    <citation type="submission" date="2020-07" db="EMBL/GenBank/DDBJ databases">
        <title>Sequencing the genomes of 1000 actinobacteria strains.</title>
        <authorList>
            <person name="Klenk H.-P."/>
        </authorList>
    </citation>
    <scope>NUCLEOTIDE SEQUENCE [LARGE SCALE GENOMIC DNA]</scope>
    <source>
        <strain evidence="2 3">DSM 42178</strain>
    </source>
</reference>
<sequence length="589" mass="64373">MADTTSHQPRPSHRPDHDGTDRVDRKTPRALADAYLDAYGELDPIAATHYGTRPGDHRLPDLSPAGQEAVAALQRATLTRLAELERDTAPAADPADAEATAERRCARLLRERLTAALAVHDAGEGLRRLGNLGSPLHRIRDVFTLMPTDTPEDWSVVAARMRHVPGALDGYRASLAEGLARDLPAGPRQVATVVDQLGEWLGETGGDGRDWFTALVDAGPPRPRDDLTAAAGRAAAAVADLRDWLRDRYAPAVAGAPDVVGADRYALWARQHTGADLDLAEAYAWGWEEFHRIAAEMCAEADRVLPGAGTPATLHHLRTSGTAIDGVPAVRAWLQRLTEEAIDALDGVHFDLAAPLHRVETLIAPPGTAAAPYYASPPLDFSRPGRIYLPTMGLQRFPIWDLVSTWYHEGVPGHHLQLAQWVLVADRLSRYQVTVGMVSANVEGWALYAERLMDELGFLTDPERRLGYLDAQMLRALRVILDIGMHLALPIPAGSGFHEGERWTPALAREFFGRHCGLPPDYLDSELVRYLGLPGQAIGYKLGERAWLRGRERARRAHGAAFDLRAWHMAALSSGSLGLDDLEDELAAR</sequence>
<protein>
    <submittedName>
        <fullName evidence="2">Uncharacterized protein (DUF885 family)</fullName>
    </submittedName>
</protein>